<evidence type="ECO:0000313" key="2">
    <source>
        <dbReference type="Proteomes" id="UP000410492"/>
    </source>
</evidence>
<reference evidence="1 2" key="1">
    <citation type="submission" date="2019-01" db="EMBL/GenBank/DDBJ databases">
        <authorList>
            <person name="Sayadi A."/>
        </authorList>
    </citation>
    <scope>NUCLEOTIDE SEQUENCE [LARGE SCALE GENOMIC DNA]</scope>
</reference>
<dbReference type="AlphaFoldDB" id="A0A653C5K2"/>
<gene>
    <name evidence="1" type="ORF">CALMAC_LOCUS6405</name>
</gene>
<proteinExistence type="predicted"/>
<dbReference type="Proteomes" id="UP000410492">
    <property type="component" value="Unassembled WGS sequence"/>
</dbReference>
<evidence type="ECO:0000313" key="1">
    <source>
        <dbReference type="EMBL" id="VEN43182.1"/>
    </source>
</evidence>
<sequence>MDNGHVNNGFGLMECHDDCSLVNPIEDWNTL</sequence>
<protein>
    <submittedName>
        <fullName evidence="1">Uncharacterized protein</fullName>
    </submittedName>
</protein>
<accession>A0A653C5K2</accession>
<keyword evidence="2" id="KW-1185">Reference proteome</keyword>
<dbReference type="EMBL" id="CAACVG010007007">
    <property type="protein sequence ID" value="VEN43182.1"/>
    <property type="molecule type" value="Genomic_DNA"/>
</dbReference>
<dbReference type="OrthoDB" id="10282541at2759"/>
<name>A0A653C5K2_CALMS</name>
<organism evidence="1 2">
    <name type="scientific">Callosobruchus maculatus</name>
    <name type="common">Southern cowpea weevil</name>
    <name type="synonym">Pulse bruchid</name>
    <dbReference type="NCBI Taxonomy" id="64391"/>
    <lineage>
        <taxon>Eukaryota</taxon>
        <taxon>Metazoa</taxon>
        <taxon>Ecdysozoa</taxon>
        <taxon>Arthropoda</taxon>
        <taxon>Hexapoda</taxon>
        <taxon>Insecta</taxon>
        <taxon>Pterygota</taxon>
        <taxon>Neoptera</taxon>
        <taxon>Endopterygota</taxon>
        <taxon>Coleoptera</taxon>
        <taxon>Polyphaga</taxon>
        <taxon>Cucujiformia</taxon>
        <taxon>Chrysomeloidea</taxon>
        <taxon>Chrysomelidae</taxon>
        <taxon>Bruchinae</taxon>
        <taxon>Bruchini</taxon>
        <taxon>Callosobruchus</taxon>
    </lineage>
</organism>